<dbReference type="EMBL" id="WBZB01000022">
    <property type="protein sequence ID" value="KAB3530266.1"/>
    <property type="molecule type" value="Genomic_DNA"/>
</dbReference>
<dbReference type="InterPro" id="IPR006543">
    <property type="entry name" value="Histidinol-phos"/>
</dbReference>
<dbReference type="NCBIfam" id="TIGR01662">
    <property type="entry name" value="HAD-SF-IIIA"/>
    <property type="match status" value="1"/>
</dbReference>
<evidence type="ECO:0000256" key="10">
    <source>
        <dbReference type="PIRSR" id="PIRSR004682-4"/>
    </source>
</evidence>
<name>A0A833HP54_9FIRM</name>
<feature type="binding site" evidence="10">
    <location>
        <position position="10"/>
    </location>
    <ligand>
        <name>Mg(2+)</name>
        <dbReference type="ChEBI" id="CHEBI:18420"/>
    </ligand>
</feature>
<dbReference type="InterPro" id="IPR006549">
    <property type="entry name" value="HAD-SF_hydro_IIIA"/>
</dbReference>
<dbReference type="GO" id="GO:0005975">
    <property type="term" value="P:carbohydrate metabolic process"/>
    <property type="evidence" value="ECO:0007669"/>
    <property type="project" value="InterPro"/>
</dbReference>
<evidence type="ECO:0000256" key="4">
    <source>
        <dbReference type="ARBA" id="ARBA00022801"/>
    </source>
</evidence>
<evidence type="ECO:0000256" key="1">
    <source>
        <dbReference type="ARBA" id="ARBA00004496"/>
    </source>
</evidence>
<dbReference type="PIRSF" id="PIRSF004682">
    <property type="entry name" value="GmhB"/>
    <property type="match status" value="1"/>
</dbReference>
<evidence type="ECO:0000256" key="9">
    <source>
        <dbReference type="PIRSR" id="PIRSR004682-3"/>
    </source>
</evidence>
<comment type="subcellular location">
    <subcellularLocation>
        <location evidence="1 7">Cytoplasm</location>
    </subcellularLocation>
</comment>
<organism evidence="11 12">
    <name type="scientific">Alkaliphilus serpentinus</name>
    <dbReference type="NCBI Taxonomy" id="1482731"/>
    <lineage>
        <taxon>Bacteria</taxon>
        <taxon>Bacillati</taxon>
        <taxon>Bacillota</taxon>
        <taxon>Clostridia</taxon>
        <taxon>Peptostreptococcales</taxon>
        <taxon>Natronincolaceae</taxon>
        <taxon>Alkaliphilus</taxon>
    </lineage>
</organism>
<accession>A0A833HP54</accession>
<proteinExistence type="inferred from homology"/>
<feature type="binding site" evidence="10">
    <location>
        <position position="8"/>
    </location>
    <ligand>
        <name>Mg(2+)</name>
        <dbReference type="ChEBI" id="CHEBI:18420"/>
    </ligand>
</feature>
<evidence type="ECO:0000256" key="2">
    <source>
        <dbReference type="ARBA" id="ARBA00022490"/>
    </source>
</evidence>
<evidence type="ECO:0000256" key="6">
    <source>
        <dbReference type="ARBA" id="ARBA00031828"/>
    </source>
</evidence>
<dbReference type="PANTHER" id="PTHR42891:SF1">
    <property type="entry name" value="D-GLYCERO-BETA-D-MANNO-HEPTOSE-1,7-BISPHOSPHATE 7-PHOSPHATASE"/>
    <property type="match status" value="1"/>
</dbReference>
<dbReference type="OrthoDB" id="9801899at2"/>
<feature type="site" description="Stabilizes the phosphoryl group" evidence="9">
    <location>
        <position position="99"/>
    </location>
</feature>
<protein>
    <recommendedName>
        <fullName evidence="6 7">D,D-heptose 1,7-bisphosphate phosphatase</fullName>
        <ecNumber evidence="7">3.1.3.-</ecNumber>
    </recommendedName>
</protein>
<keyword evidence="5 7" id="KW-0119">Carbohydrate metabolism</keyword>
<keyword evidence="12" id="KW-1185">Reference proteome</keyword>
<dbReference type="PANTHER" id="PTHR42891">
    <property type="entry name" value="D-GLYCERO-BETA-D-MANNO-HEPTOSE-1,7-BISPHOSPHATE 7-PHOSPHATASE"/>
    <property type="match status" value="1"/>
</dbReference>
<dbReference type="AlphaFoldDB" id="A0A833HP54"/>
<dbReference type="SUPFAM" id="SSF56784">
    <property type="entry name" value="HAD-like"/>
    <property type="match status" value="1"/>
</dbReference>
<comment type="cofactor">
    <cofactor evidence="10">
        <name>Mg(2+)</name>
        <dbReference type="ChEBI" id="CHEBI:18420"/>
    </cofactor>
</comment>
<evidence type="ECO:0000256" key="8">
    <source>
        <dbReference type="PIRSR" id="PIRSR004682-1"/>
    </source>
</evidence>
<evidence type="ECO:0000313" key="12">
    <source>
        <dbReference type="Proteomes" id="UP000465601"/>
    </source>
</evidence>
<evidence type="ECO:0000256" key="3">
    <source>
        <dbReference type="ARBA" id="ARBA00022723"/>
    </source>
</evidence>
<keyword evidence="10" id="KW-0460">Magnesium</keyword>
<reference evidence="11 12" key="1">
    <citation type="submission" date="2019-10" db="EMBL/GenBank/DDBJ databases">
        <title>Alkaliphilus serpentinus sp. nov. and Alkaliphilus pronyensis sp. nov., two novel anaerobic alkaliphilic species isolated from the serpentinized-hosted hydrothermal field of the Prony Bay (New Caledonia).</title>
        <authorList>
            <person name="Postec A."/>
        </authorList>
    </citation>
    <scope>NUCLEOTIDE SEQUENCE [LARGE SCALE GENOMIC DNA]</scope>
    <source>
        <strain evidence="11 12">LacT</strain>
    </source>
</reference>
<dbReference type="RefSeq" id="WP_151865753.1">
    <property type="nucleotide sequence ID" value="NZ_WBZB01000022.1"/>
</dbReference>
<feature type="active site" description="Nucleophile" evidence="8">
    <location>
        <position position="8"/>
    </location>
</feature>
<feature type="binding site" evidence="10">
    <location>
        <position position="124"/>
    </location>
    <ligand>
        <name>Mg(2+)</name>
        <dbReference type="ChEBI" id="CHEBI:18420"/>
    </ligand>
</feature>
<keyword evidence="10" id="KW-0862">Zinc</keyword>
<dbReference type="Gene3D" id="3.40.50.1000">
    <property type="entry name" value="HAD superfamily/HAD-like"/>
    <property type="match status" value="1"/>
</dbReference>
<comment type="cofactor">
    <cofactor evidence="10">
        <name>Zn(2+)</name>
        <dbReference type="ChEBI" id="CHEBI:29105"/>
    </cofactor>
</comment>
<dbReference type="InterPro" id="IPR004446">
    <property type="entry name" value="Heptose_bisP_phosphatase"/>
</dbReference>
<dbReference type="GO" id="GO:0005737">
    <property type="term" value="C:cytoplasm"/>
    <property type="evidence" value="ECO:0007669"/>
    <property type="project" value="UniProtKB-SubCell"/>
</dbReference>
<dbReference type="Pfam" id="PF13242">
    <property type="entry name" value="Hydrolase_like"/>
    <property type="match status" value="1"/>
</dbReference>
<keyword evidence="2 7" id="KW-0963">Cytoplasm</keyword>
<feature type="site" description="Stabilizes the phosphoryl group" evidence="9">
    <location>
        <position position="50"/>
    </location>
</feature>
<evidence type="ECO:0000256" key="5">
    <source>
        <dbReference type="ARBA" id="ARBA00023277"/>
    </source>
</evidence>
<dbReference type="InterPro" id="IPR023214">
    <property type="entry name" value="HAD_sf"/>
</dbReference>
<comment type="caution">
    <text evidence="11">The sequence shown here is derived from an EMBL/GenBank/DDBJ whole genome shotgun (WGS) entry which is preliminary data.</text>
</comment>
<feature type="site" description="Contributes to substrate recognition" evidence="9">
    <location>
        <position position="98"/>
    </location>
</feature>
<dbReference type="NCBIfam" id="TIGR01656">
    <property type="entry name" value="Histidinol-ppas"/>
    <property type="match status" value="1"/>
</dbReference>
<sequence length="179" mass="20552">MNKGIFFDRDGVLNDNKKHVNKPQDLNLYDGVREALVLANEAGFDIFVVTNQGGIELGHLTHQMLYDIHLRLRELLEGYCVIKDIEYCPDFKRPSKYRKPEAGMLFKLAEKYHIDLGCSWMVGDRDTDITAGIKANCYTAKIGAYDPRATINESQLKDRNMNREVDLEAVVKEIIRQSR</sequence>
<keyword evidence="3 10" id="KW-0479">Metal-binding</keyword>
<evidence type="ECO:0000256" key="7">
    <source>
        <dbReference type="PIRNR" id="PIRNR004682"/>
    </source>
</evidence>
<comment type="similarity">
    <text evidence="7">Belongs to the gmhB family.</text>
</comment>
<feature type="active site" description="Proton donor" evidence="8">
    <location>
        <position position="10"/>
    </location>
</feature>
<feature type="binding site" evidence="10">
    <location>
        <position position="88"/>
    </location>
    <ligand>
        <name>Zn(2+)</name>
        <dbReference type="ChEBI" id="CHEBI:29105"/>
    </ligand>
</feature>
<keyword evidence="4 7" id="KW-0378">Hydrolase</keyword>
<dbReference type="InterPro" id="IPR036412">
    <property type="entry name" value="HAD-like_sf"/>
</dbReference>
<dbReference type="Proteomes" id="UP000465601">
    <property type="component" value="Unassembled WGS sequence"/>
</dbReference>
<gene>
    <name evidence="11" type="ORF">F8153_07565</name>
</gene>
<dbReference type="EC" id="3.1.3.-" evidence="7"/>
<evidence type="ECO:0000313" key="11">
    <source>
        <dbReference type="EMBL" id="KAB3530266.1"/>
    </source>
</evidence>
<dbReference type="GO" id="GO:0016791">
    <property type="term" value="F:phosphatase activity"/>
    <property type="evidence" value="ECO:0007669"/>
    <property type="project" value="InterPro"/>
</dbReference>
<dbReference type="GO" id="GO:0046872">
    <property type="term" value="F:metal ion binding"/>
    <property type="evidence" value="ECO:0007669"/>
    <property type="project" value="UniProtKB-KW"/>
</dbReference>